<name>A0AAE3L474_9FIRM</name>
<feature type="domain" description="HTH crp-type" evidence="5">
    <location>
        <begin position="154"/>
        <end position="223"/>
    </location>
</feature>
<dbReference type="InterPro" id="IPR018490">
    <property type="entry name" value="cNMP-bd_dom_sf"/>
</dbReference>
<dbReference type="InterPro" id="IPR012318">
    <property type="entry name" value="HTH_CRP"/>
</dbReference>
<keyword evidence="1" id="KW-0805">Transcription regulation</keyword>
<dbReference type="PROSITE" id="PS50042">
    <property type="entry name" value="CNMP_BINDING_3"/>
    <property type="match status" value="1"/>
</dbReference>
<keyword evidence="7" id="KW-1185">Reference proteome</keyword>
<sequence>MIHHIWKEISQIPDAKIKEFKEIFKENPNEILDFCQVVTIQTGTRFIIADEDISTIWILLSGKVKALEEYATGEIYTFQKFPAPEVFGEMEALSDISKFRASLITESKCTFITLPVNTYIDFLKNHSQYLYRRTRITLKRVLDEQKQQRIYLMLKAIDRIKIYLIQHYKLNIKNNLSILKITRGQMAEETGYAVKTVNRVMKKLEGQNLLKIKGQRIIITEKQYNDMVKSVENFMKF</sequence>
<dbReference type="InterPro" id="IPR014710">
    <property type="entry name" value="RmlC-like_jellyroll"/>
</dbReference>
<evidence type="ECO:0000259" key="5">
    <source>
        <dbReference type="PROSITE" id="PS51063"/>
    </source>
</evidence>
<dbReference type="Pfam" id="PF13545">
    <property type="entry name" value="HTH_Crp_2"/>
    <property type="match status" value="1"/>
</dbReference>
<dbReference type="Gene3D" id="2.60.120.10">
    <property type="entry name" value="Jelly Rolls"/>
    <property type="match status" value="1"/>
</dbReference>
<organism evidence="6 7">
    <name type="scientific">Irregularibacter muris</name>
    <dbReference type="NCBI Taxonomy" id="1796619"/>
    <lineage>
        <taxon>Bacteria</taxon>
        <taxon>Bacillati</taxon>
        <taxon>Bacillota</taxon>
        <taxon>Clostridia</taxon>
        <taxon>Eubacteriales</taxon>
        <taxon>Eubacteriaceae</taxon>
        <taxon>Irregularibacter</taxon>
    </lineage>
</organism>
<dbReference type="PROSITE" id="PS51063">
    <property type="entry name" value="HTH_CRP_2"/>
    <property type="match status" value="1"/>
</dbReference>
<proteinExistence type="predicted"/>
<dbReference type="GO" id="GO:0003677">
    <property type="term" value="F:DNA binding"/>
    <property type="evidence" value="ECO:0007669"/>
    <property type="project" value="UniProtKB-KW"/>
</dbReference>
<comment type="caution">
    <text evidence="6">The sequence shown here is derived from an EMBL/GenBank/DDBJ whole genome shotgun (WGS) entry which is preliminary data.</text>
</comment>
<evidence type="ECO:0000313" key="7">
    <source>
        <dbReference type="Proteomes" id="UP001205748"/>
    </source>
</evidence>
<evidence type="ECO:0000313" key="6">
    <source>
        <dbReference type="EMBL" id="MCR1899553.1"/>
    </source>
</evidence>
<dbReference type="Proteomes" id="UP001205748">
    <property type="component" value="Unassembled WGS sequence"/>
</dbReference>
<evidence type="ECO:0000256" key="2">
    <source>
        <dbReference type="ARBA" id="ARBA00023125"/>
    </source>
</evidence>
<dbReference type="GO" id="GO:0006355">
    <property type="term" value="P:regulation of DNA-templated transcription"/>
    <property type="evidence" value="ECO:0007669"/>
    <property type="project" value="InterPro"/>
</dbReference>
<evidence type="ECO:0000259" key="4">
    <source>
        <dbReference type="PROSITE" id="PS50042"/>
    </source>
</evidence>
<evidence type="ECO:0000256" key="3">
    <source>
        <dbReference type="ARBA" id="ARBA00023163"/>
    </source>
</evidence>
<gene>
    <name evidence="6" type="ORF">NSA47_11255</name>
</gene>
<dbReference type="RefSeq" id="WP_257532041.1">
    <property type="nucleotide sequence ID" value="NZ_JANKAS010000011.1"/>
</dbReference>
<evidence type="ECO:0000256" key="1">
    <source>
        <dbReference type="ARBA" id="ARBA00023015"/>
    </source>
</evidence>
<dbReference type="SUPFAM" id="SSF51206">
    <property type="entry name" value="cAMP-binding domain-like"/>
    <property type="match status" value="1"/>
</dbReference>
<keyword evidence="3" id="KW-0804">Transcription</keyword>
<dbReference type="Gene3D" id="1.10.10.10">
    <property type="entry name" value="Winged helix-like DNA-binding domain superfamily/Winged helix DNA-binding domain"/>
    <property type="match status" value="1"/>
</dbReference>
<dbReference type="AlphaFoldDB" id="A0AAE3L474"/>
<dbReference type="InterPro" id="IPR036390">
    <property type="entry name" value="WH_DNA-bd_sf"/>
</dbReference>
<dbReference type="EMBL" id="JANKAS010000011">
    <property type="protein sequence ID" value="MCR1899553.1"/>
    <property type="molecule type" value="Genomic_DNA"/>
</dbReference>
<keyword evidence="2" id="KW-0238">DNA-binding</keyword>
<accession>A0AAE3L474</accession>
<dbReference type="SUPFAM" id="SSF46785">
    <property type="entry name" value="Winged helix' DNA-binding domain"/>
    <property type="match status" value="1"/>
</dbReference>
<feature type="domain" description="Cyclic nucleotide-binding" evidence="4">
    <location>
        <begin position="19"/>
        <end position="140"/>
    </location>
</feature>
<dbReference type="Pfam" id="PF00027">
    <property type="entry name" value="cNMP_binding"/>
    <property type="match status" value="1"/>
</dbReference>
<dbReference type="InterPro" id="IPR000595">
    <property type="entry name" value="cNMP-bd_dom"/>
</dbReference>
<dbReference type="SMART" id="SM00419">
    <property type="entry name" value="HTH_CRP"/>
    <property type="match status" value="1"/>
</dbReference>
<protein>
    <submittedName>
        <fullName evidence="6">Crp/Fnr family transcriptional regulator</fullName>
    </submittedName>
</protein>
<reference evidence="6" key="1">
    <citation type="submission" date="2022-07" db="EMBL/GenBank/DDBJ databases">
        <title>Enhanced cultured diversity of the mouse gut microbiota enables custom-made synthetic communities.</title>
        <authorList>
            <person name="Afrizal A."/>
        </authorList>
    </citation>
    <scope>NUCLEOTIDE SEQUENCE</scope>
    <source>
        <strain evidence="6">DSM 28593</strain>
    </source>
</reference>
<dbReference type="InterPro" id="IPR036388">
    <property type="entry name" value="WH-like_DNA-bd_sf"/>
</dbReference>